<feature type="region of interest" description="Disordered" evidence="1">
    <location>
        <begin position="169"/>
        <end position="204"/>
    </location>
</feature>
<feature type="compositionally biased region" description="Basic and acidic residues" evidence="1">
    <location>
        <begin position="113"/>
        <end position="130"/>
    </location>
</feature>
<dbReference type="InterPro" id="IPR013640">
    <property type="entry name" value="Vfa1"/>
</dbReference>
<dbReference type="GeneID" id="4619477"/>
<dbReference type="GO" id="GO:0005768">
    <property type="term" value="C:endosome"/>
    <property type="evidence" value="ECO:0000318"/>
    <property type="project" value="GO_Central"/>
</dbReference>
<evidence type="ECO:0000313" key="3">
    <source>
        <dbReference type="Proteomes" id="UP000000591"/>
    </source>
</evidence>
<dbReference type="PANTHER" id="PTHR28218:SF1">
    <property type="entry name" value="VPS4-ASSOCIATED PROTEIN 1"/>
    <property type="match status" value="1"/>
</dbReference>
<dbReference type="eggNOG" id="ENOG502RW3H">
    <property type="taxonomic scope" value="Eukaryota"/>
</dbReference>
<dbReference type="Proteomes" id="UP000000591">
    <property type="component" value="Chromosome III"/>
</dbReference>
<dbReference type="STRING" id="284811.Q75CH1"/>
<name>Q75CH1_EREGS</name>
<feature type="compositionally biased region" description="Polar residues" evidence="1">
    <location>
        <begin position="182"/>
        <end position="192"/>
    </location>
</feature>
<proteinExistence type="predicted"/>
<feature type="compositionally biased region" description="Basic and acidic residues" evidence="1">
    <location>
        <begin position="169"/>
        <end position="179"/>
    </location>
</feature>
<evidence type="ECO:0000313" key="2">
    <source>
        <dbReference type="EMBL" id="AAS51176.1"/>
    </source>
</evidence>
<sequence length="204" mass="22716">MDKYAKRKVAARDAGGCLICDSRTVTVLHCAASGDWFFCCDLHLQDNPQFAQPNYTPAYHAACRRVADLASRLAASEKAAAAGWDSWLGRFAASKKKPAVPAKDGNVSAQGQDKTEDKEEKPAEVSAADLRREYERELATVATLRNKPATYTLSAVMLTSRLERRTRVAARAERAREEEQAYSNTDPQQLLQTYHFPELPKPKR</sequence>
<dbReference type="Pfam" id="PF08432">
    <property type="entry name" value="Vfa1"/>
    <property type="match status" value="1"/>
</dbReference>
<dbReference type="AlphaFoldDB" id="Q75CH1"/>
<reference evidence="3" key="2">
    <citation type="journal article" date="2013" name="G3 (Bethesda)">
        <title>Genomes of Ashbya fungi isolated from insects reveal four mating-type loci, numerous translocations, lack of transposons, and distinct gene duplications.</title>
        <authorList>
            <person name="Dietrich F.S."/>
            <person name="Voegeli S."/>
            <person name="Kuo S."/>
            <person name="Philippsen P."/>
        </authorList>
    </citation>
    <scope>GENOME REANNOTATION</scope>
    <source>
        <strain evidence="3">ATCC 10895 / CBS 109.51 / FGSC 9923 / NRRL Y-1056</strain>
    </source>
</reference>
<accession>Q75CH1</accession>
<dbReference type="FunCoup" id="Q75CH1">
    <property type="interactions" value="23"/>
</dbReference>
<organism evidence="2 3">
    <name type="scientific">Eremothecium gossypii (strain ATCC 10895 / CBS 109.51 / FGSC 9923 / NRRL Y-1056)</name>
    <name type="common">Yeast</name>
    <name type="synonym">Ashbya gossypii</name>
    <dbReference type="NCBI Taxonomy" id="284811"/>
    <lineage>
        <taxon>Eukaryota</taxon>
        <taxon>Fungi</taxon>
        <taxon>Dikarya</taxon>
        <taxon>Ascomycota</taxon>
        <taxon>Saccharomycotina</taxon>
        <taxon>Saccharomycetes</taxon>
        <taxon>Saccharomycetales</taxon>
        <taxon>Saccharomycetaceae</taxon>
        <taxon>Eremothecium</taxon>
    </lineage>
</organism>
<dbReference type="KEGG" id="ago:AGOS_ACL052C"/>
<keyword evidence="3" id="KW-1185">Reference proteome</keyword>
<dbReference type="PANTHER" id="PTHR28218">
    <property type="entry name" value="VPS4-ASSOCIATED PROTEIN 1"/>
    <property type="match status" value="1"/>
</dbReference>
<dbReference type="EMBL" id="AE016816">
    <property type="protein sequence ID" value="AAS51176.1"/>
    <property type="molecule type" value="Genomic_DNA"/>
</dbReference>
<reference evidence="2 3" key="1">
    <citation type="journal article" date="2004" name="Science">
        <title>The Ashbya gossypii genome as a tool for mapping the ancient Saccharomyces cerevisiae genome.</title>
        <authorList>
            <person name="Dietrich F.S."/>
            <person name="Voegeli S."/>
            <person name="Brachat S."/>
            <person name="Lerch A."/>
            <person name="Gates K."/>
            <person name="Steiner S."/>
            <person name="Mohr C."/>
            <person name="Pohlmann R."/>
            <person name="Luedi P."/>
            <person name="Choi S."/>
            <person name="Wing R.A."/>
            <person name="Flavier A."/>
            <person name="Gaffney T.D."/>
            <person name="Philippsen P."/>
        </authorList>
    </citation>
    <scope>NUCLEOTIDE SEQUENCE [LARGE SCALE GENOMIC DNA]</scope>
    <source>
        <strain evidence="3">ATCC 10895 / CBS 109.51 / FGSC 9923 / NRRL Y-1056</strain>
    </source>
</reference>
<evidence type="ECO:0000256" key="1">
    <source>
        <dbReference type="SAM" id="MobiDB-lite"/>
    </source>
</evidence>
<dbReference type="OrthoDB" id="2158714at2759"/>
<gene>
    <name evidence="2" type="ORF">AGOS_ACL052C</name>
</gene>
<dbReference type="RefSeq" id="NP_983352.1">
    <property type="nucleotide sequence ID" value="NM_208705.1"/>
</dbReference>
<dbReference type="OMA" id="SGPDWFY"/>
<feature type="region of interest" description="Disordered" evidence="1">
    <location>
        <begin position="99"/>
        <end position="130"/>
    </location>
</feature>
<dbReference type="GO" id="GO:0007034">
    <property type="term" value="P:vacuolar transport"/>
    <property type="evidence" value="ECO:0000318"/>
    <property type="project" value="GO_Central"/>
</dbReference>
<protein>
    <submittedName>
        <fullName evidence="2">ACL052Cp</fullName>
    </submittedName>
</protein>
<dbReference type="InParanoid" id="Q75CH1"/>
<dbReference type="HOGENOM" id="CLU_088285_2_1_1"/>